<sequence>MNRKHPNGRELQQFANRSCSELMARRIQEHAETCGICRHKAEAYMELNRQLNAMTDAQPSPEFADRIMERLADEPSLQVREQGSGAQGGRTPVRRSFWRPELTNLLAAAVATYLFIHAGILQQVITLDAGVLESGLRGKVDFVIGFVDKVTNHIRY</sequence>
<gene>
    <name evidence="2" type="ORF">DQG23_26330</name>
</gene>
<dbReference type="EMBL" id="QMFB01000018">
    <property type="protein sequence ID" value="RAV17652.1"/>
    <property type="molecule type" value="Genomic_DNA"/>
</dbReference>
<proteinExistence type="predicted"/>
<organism evidence="2 3">
    <name type="scientific">Paenibacillus contaminans</name>
    <dbReference type="NCBI Taxonomy" id="450362"/>
    <lineage>
        <taxon>Bacteria</taxon>
        <taxon>Bacillati</taxon>
        <taxon>Bacillota</taxon>
        <taxon>Bacilli</taxon>
        <taxon>Bacillales</taxon>
        <taxon>Paenibacillaceae</taxon>
        <taxon>Paenibacillus</taxon>
    </lineage>
</organism>
<evidence type="ECO:0000313" key="2">
    <source>
        <dbReference type="EMBL" id="RAV17652.1"/>
    </source>
</evidence>
<keyword evidence="3" id="KW-1185">Reference proteome</keyword>
<keyword evidence="1" id="KW-0812">Transmembrane</keyword>
<dbReference type="RefSeq" id="WP_113034017.1">
    <property type="nucleotide sequence ID" value="NZ_QMFB01000018.1"/>
</dbReference>
<keyword evidence="1" id="KW-1133">Transmembrane helix</keyword>
<comment type="caution">
    <text evidence="2">The sequence shown here is derived from an EMBL/GenBank/DDBJ whole genome shotgun (WGS) entry which is preliminary data.</text>
</comment>
<dbReference type="Proteomes" id="UP000250369">
    <property type="component" value="Unassembled WGS sequence"/>
</dbReference>
<evidence type="ECO:0000313" key="3">
    <source>
        <dbReference type="Proteomes" id="UP000250369"/>
    </source>
</evidence>
<dbReference type="InterPro" id="IPR041916">
    <property type="entry name" value="Anti_sigma_zinc_sf"/>
</dbReference>
<dbReference type="OrthoDB" id="2620519at2"/>
<keyword evidence="1" id="KW-0472">Membrane</keyword>
<evidence type="ECO:0008006" key="4">
    <source>
        <dbReference type="Google" id="ProtNLM"/>
    </source>
</evidence>
<name>A0A329MDH9_9BACL</name>
<protein>
    <recommendedName>
        <fullName evidence="4">Zinc-finger domain-containing protein</fullName>
    </recommendedName>
</protein>
<dbReference type="AlphaFoldDB" id="A0A329MDH9"/>
<accession>A0A329MDH9</accession>
<evidence type="ECO:0000256" key="1">
    <source>
        <dbReference type="SAM" id="Phobius"/>
    </source>
</evidence>
<dbReference type="Gene3D" id="1.10.10.1320">
    <property type="entry name" value="Anti-sigma factor, zinc-finger domain"/>
    <property type="match status" value="1"/>
</dbReference>
<reference evidence="2 3" key="1">
    <citation type="journal article" date="2009" name="Int. J. Syst. Evol. Microbiol.">
        <title>Paenibacillus contaminans sp. nov., isolated from a contaminated laboratory plate.</title>
        <authorList>
            <person name="Chou J.H."/>
            <person name="Lee J.H."/>
            <person name="Lin M.C."/>
            <person name="Chang P.S."/>
            <person name="Arun A.B."/>
            <person name="Young C.C."/>
            <person name="Chen W.M."/>
        </authorList>
    </citation>
    <scope>NUCLEOTIDE SEQUENCE [LARGE SCALE GENOMIC DNA]</scope>
    <source>
        <strain evidence="2 3">CKOBP-6</strain>
    </source>
</reference>
<feature type="transmembrane region" description="Helical" evidence="1">
    <location>
        <begin position="104"/>
        <end position="125"/>
    </location>
</feature>